<protein>
    <submittedName>
        <fullName evidence="2">Uncharacterized protein</fullName>
    </submittedName>
</protein>
<dbReference type="AlphaFoldDB" id="A0A8T1SKV5"/>
<name>A0A8T1SKV5_CHESE</name>
<proteinExistence type="predicted"/>
<keyword evidence="3" id="KW-1185">Reference proteome</keyword>
<dbReference type="Proteomes" id="UP000765507">
    <property type="component" value="Unassembled WGS sequence"/>
</dbReference>
<gene>
    <name evidence="2" type="ORF">G0U57_006011</name>
</gene>
<dbReference type="OrthoDB" id="10348650at2759"/>
<feature type="non-terminal residue" evidence="2">
    <location>
        <position position="1"/>
    </location>
</feature>
<evidence type="ECO:0000256" key="1">
    <source>
        <dbReference type="SAM" id="MobiDB-lite"/>
    </source>
</evidence>
<accession>A0A8T1SKV5</accession>
<evidence type="ECO:0000313" key="2">
    <source>
        <dbReference type="EMBL" id="KAG6929265.1"/>
    </source>
</evidence>
<organism evidence="2 3">
    <name type="scientific">Chelydra serpentina</name>
    <name type="common">Snapping turtle</name>
    <name type="synonym">Testudo serpentina</name>
    <dbReference type="NCBI Taxonomy" id="8475"/>
    <lineage>
        <taxon>Eukaryota</taxon>
        <taxon>Metazoa</taxon>
        <taxon>Chordata</taxon>
        <taxon>Craniata</taxon>
        <taxon>Vertebrata</taxon>
        <taxon>Euteleostomi</taxon>
        <taxon>Archelosauria</taxon>
        <taxon>Testudinata</taxon>
        <taxon>Testudines</taxon>
        <taxon>Cryptodira</taxon>
        <taxon>Durocryptodira</taxon>
        <taxon>Americhelydia</taxon>
        <taxon>Chelydroidea</taxon>
        <taxon>Chelydridae</taxon>
        <taxon>Chelydra</taxon>
    </lineage>
</organism>
<dbReference type="EMBL" id="JAHGAV010000183">
    <property type="protein sequence ID" value="KAG6929265.1"/>
    <property type="molecule type" value="Genomic_DNA"/>
</dbReference>
<reference evidence="2 3" key="1">
    <citation type="journal article" date="2020" name="G3 (Bethesda)">
        <title>Draft Genome of the Common Snapping Turtle, Chelydra serpentina, a Model for Phenotypic Plasticity in Reptiles.</title>
        <authorList>
            <person name="Das D."/>
            <person name="Singh S.K."/>
            <person name="Bierstedt J."/>
            <person name="Erickson A."/>
            <person name="Galli G.L.J."/>
            <person name="Crossley D.A. 2nd"/>
            <person name="Rhen T."/>
        </authorList>
    </citation>
    <scope>NUCLEOTIDE SEQUENCE [LARGE SCALE GENOMIC DNA]</scope>
    <source>
        <strain evidence="2">KW</strain>
    </source>
</reference>
<sequence>VPCSGWMDREEESVPRPSGLRLSRSGFGRAGCRGEWGGEKSPLGSWLSPPWTTLGVVVPYTEAQALFLLRWSQKQMLRKKNNTGKTQRDDPLKAHERITLKALPLLLRSYVLPNPPPAFLSFHLPNGGPAQVYPLPRLQGYGKDRRNSPLIISHRNATAYWSACTITSRSKPRSLWHN</sequence>
<evidence type="ECO:0000313" key="3">
    <source>
        <dbReference type="Proteomes" id="UP000765507"/>
    </source>
</evidence>
<feature type="region of interest" description="Disordered" evidence="1">
    <location>
        <begin position="1"/>
        <end position="22"/>
    </location>
</feature>
<comment type="caution">
    <text evidence="2">The sequence shown here is derived from an EMBL/GenBank/DDBJ whole genome shotgun (WGS) entry which is preliminary data.</text>
</comment>